<dbReference type="InterPro" id="IPR025649">
    <property type="entry name" value="DUF4360"/>
</dbReference>
<keyword evidence="3" id="KW-1185">Reference proteome</keyword>
<evidence type="ECO:0008006" key="4">
    <source>
        <dbReference type="Google" id="ProtNLM"/>
    </source>
</evidence>
<keyword evidence="1" id="KW-0732">Signal</keyword>
<feature type="signal peptide" evidence="1">
    <location>
        <begin position="1"/>
        <end position="16"/>
    </location>
</feature>
<evidence type="ECO:0000256" key="1">
    <source>
        <dbReference type="SAM" id="SignalP"/>
    </source>
</evidence>
<dbReference type="RefSeq" id="XP_033377645.1">
    <property type="nucleotide sequence ID" value="XM_033531396.1"/>
</dbReference>
<dbReference type="EMBL" id="ML978079">
    <property type="protein sequence ID" value="KAF2009306.1"/>
    <property type="molecule type" value="Genomic_DNA"/>
</dbReference>
<dbReference type="AlphaFoldDB" id="A0A6A5X8U2"/>
<proteinExistence type="predicted"/>
<dbReference type="OrthoDB" id="3792489at2759"/>
<organism evidence="2 3">
    <name type="scientific">Aaosphaeria arxii CBS 175.79</name>
    <dbReference type="NCBI Taxonomy" id="1450172"/>
    <lineage>
        <taxon>Eukaryota</taxon>
        <taxon>Fungi</taxon>
        <taxon>Dikarya</taxon>
        <taxon>Ascomycota</taxon>
        <taxon>Pezizomycotina</taxon>
        <taxon>Dothideomycetes</taxon>
        <taxon>Pleosporomycetidae</taxon>
        <taxon>Pleosporales</taxon>
        <taxon>Pleosporales incertae sedis</taxon>
        <taxon>Aaosphaeria</taxon>
    </lineage>
</organism>
<sequence length="195" mass="20354">MQITSVALLLASFASALPTTSLEITNIARSIVARAPPEAKANLKSVASSGTGCASNSAAFVIKDDAVLGFDSLVVDSTLPAVIKKCLVTIDLQVDPKWKYTINKVSQIRGYIDNASGSFKAIYTVNGTTSEVSTDIKSSSTSDGNFSIRLEQNGATSEYGGGISTIDISLALLRDTTRDGSVAVDSLDIGFGYSK</sequence>
<dbReference type="Pfam" id="PF14273">
    <property type="entry name" value="DUF4360"/>
    <property type="match status" value="1"/>
</dbReference>
<protein>
    <recommendedName>
        <fullName evidence="4">Secreted protein</fullName>
    </recommendedName>
</protein>
<name>A0A6A5X8U2_9PLEO</name>
<dbReference type="Proteomes" id="UP000799778">
    <property type="component" value="Unassembled WGS sequence"/>
</dbReference>
<gene>
    <name evidence="2" type="ORF">BU24DRAFT_455821</name>
</gene>
<evidence type="ECO:0000313" key="2">
    <source>
        <dbReference type="EMBL" id="KAF2009306.1"/>
    </source>
</evidence>
<reference evidence="2" key="1">
    <citation type="journal article" date="2020" name="Stud. Mycol.">
        <title>101 Dothideomycetes genomes: a test case for predicting lifestyles and emergence of pathogens.</title>
        <authorList>
            <person name="Haridas S."/>
            <person name="Albert R."/>
            <person name="Binder M."/>
            <person name="Bloem J."/>
            <person name="Labutti K."/>
            <person name="Salamov A."/>
            <person name="Andreopoulos B."/>
            <person name="Baker S."/>
            <person name="Barry K."/>
            <person name="Bills G."/>
            <person name="Bluhm B."/>
            <person name="Cannon C."/>
            <person name="Castanera R."/>
            <person name="Culley D."/>
            <person name="Daum C."/>
            <person name="Ezra D."/>
            <person name="Gonzalez J."/>
            <person name="Henrissat B."/>
            <person name="Kuo A."/>
            <person name="Liang C."/>
            <person name="Lipzen A."/>
            <person name="Lutzoni F."/>
            <person name="Magnuson J."/>
            <person name="Mondo S."/>
            <person name="Nolan M."/>
            <person name="Ohm R."/>
            <person name="Pangilinan J."/>
            <person name="Park H.-J."/>
            <person name="Ramirez L."/>
            <person name="Alfaro M."/>
            <person name="Sun H."/>
            <person name="Tritt A."/>
            <person name="Yoshinaga Y."/>
            <person name="Zwiers L.-H."/>
            <person name="Turgeon B."/>
            <person name="Goodwin S."/>
            <person name="Spatafora J."/>
            <person name="Crous P."/>
            <person name="Grigoriev I."/>
        </authorList>
    </citation>
    <scope>NUCLEOTIDE SEQUENCE</scope>
    <source>
        <strain evidence="2">CBS 175.79</strain>
    </source>
</reference>
<evidence type="ECO:0000313" key="3">
    <source>
        <dbReference type="Proteomes" id="UP000799778"/>
    </source>
</evidence>
<dbReference type="GeneID" id="54288793"/>
<feature type="chain" id="PRO_5025397280" description="Secreted protein" evidence="1">
    <location>
        <begin position="17"/>
        <end position="195"/>
    </location>
</feature>
<accession>A0A6A5X8U2</accession>